<accession>A0A286GV08</accession>
<feature type="transmembrane region" description="Helical" evidence="1">
    <location>
        <begin position="44"/>
        <end position="64"/>
    </location>
</feature>
<dbReference type="Proteomes" id="UP000219482">
    <property type="component" value="Unassembled WGS sequence"/>
</dbReference>
<evidence type="ECO:0000256" key="1">
    <source>
        <dbReference type="SAM" id="Phobius"/>
    </source>
</evidence>
<dbReference type="RefSeq" id="WP_097183750.1">
    <property type="nucleotide sequence ID" value="NZ_OCNK01000002.1"/>
</dbReference>
<keyword evidence="1" id="KW-1133">Transmembrane helix</keyword>
<protein>
    <recommendedName>
        <fullName evidence="4">DUF2530 domain-containing protein</fullName>
    </recommendedName>
</protein>
<evidence type="ECO:0008006" key="4">
    <source>
        <dbReference type="Google" id="ProtNLM"/>
    </source>
</evidence>
<dbReference type="EMBL" id="OCNK01000002">
    <property type="protein sequence ID" value="SOD98844.1"/>
    <property type="molecule type" value="Genomic_DNA"/>
</dbReference>
<evidence type="ECO:0000313" key="3">
    <source>
        <dbReference type="Proteomes" id="UP000219482"/>
    </source>
</evidence>
<reference evidence="3" key="1">
    <citation type="submission" date="2017-09" db="EMBL/GenBank/DDBJ databases">
        <authorList>
            <person name="Varghese N."/>
            <person name="Submissions S."/>
        </authorList>
    </citation>
    <scope>NUCLEOTIDE SEQUENCE [LARGE SCALE GENOMIC DNA]</scope>
    <source>
        <strain evidence="3">DSM 44270</strain>
    </source>
</reference>
<keyword evidence="1" id="KW-0472">Membrane</keyword>
<keyword evidence="1" id="KW-0812">Transmembrane</keyword>
<evidence type="ECO:0000313" key="2">
    <source>
        <dbReference type="EMBL" id="SOD98844.1"/>
    </source>
</evidence>
<dbReference type="AlphaFoldDB" id="A0A286GV08"/>
<keyword evidence="3" id="KW-1185">Reference proteome</keyword>
<proteinExistence type="predicted"/>
<organism evidence="2 3">
    <name type="scientific">Blastococcus haudaquaticus</name>
    <dbReference type="NCBI Taxonomy" id="1938745"/>
    <lineage>
        <taxon>Bacteria</taxon>
        <taxon>Bacillati</taxon>
        <taxon>Actinomycetota</taxon>
        <taxon>Actinomycetes</taxon>
        <taxon>Geodermatophilales</taxon>
        <taxon>Geodermatophilaceae</taxon>
        <taxon>Blastococcus</taxon>
    </lineage>
</organism>
<gene>
    <name evidence="2" type="ORF">SAMN06272739_2052</name>
</gene>
<sequence>MPRTWLRRPTRRASRTLWLAFWLAVAGIWLVALVVRIATGHDGWDIAVAAAWVGIAGVWIVRILRTPPAREHEDVEHRSA</sequence>
<feature type="transmembrane region" description="Helical" evidence="1">
    <location>
        <begin position="16"/>
        <end position="38"/>
    </location>
</feature>
<name>A0A286GV08_9ACTN</name>